<comment type="function">
    <text evidence="9">Part of the tripartite ATP-independent periplasmic (TRAP) transport system.</text>
</comment>
<dbReference type="GO" id="GO:0022857">
    <property type="term" value="F:transmembrane transporter activity"/>
    <property type="evidence" value="ECO:0007669"/>
    <property type="project" value="UniProtKB-UniRule"/>
</dbReference>
<feature type="region of interest" description="Disordered" evidence="10">
    <location>
        <begin position="197"/>
        <end position="223"/>
    </location>
</feature>
<evidence type="ECO:0000256" key="4">
    <source>
        <dbReference type="ARBA" id="ARBA00022519"/>
    </source>
</evidence>
<evidence type="ECO:0000256" key="3">
    <source>
        <dbReference type="ARBA" id="ARBA00022475"/>
    </source>
</evidence>
<evidence type="ECO:0000256" key="1">
    <source>
        <dbReference type="ARBA" id="ARBA00004429"/>
    </source>
</evidence>
<protein>
    <recommendedName>
        <fullName evidence="9">TRAP transporter small permease protein</fullName>
    </recommendedName>
</protein>
<keyword evidence="2 9" id="KW-0813">Transport</keyword>
<evidence type="ECO:0000256" key="10">
    <source>
        <dbReference type="SAM" id="MobiDB-lite"/>
    </source>
</evidence>
<proteinExistence type="inferred from homology"/>
<dbReference type="AlphaFoldDB" id="A0A369WW59"/>
<dbReference type="EMBL" id="QQOH01000001">
    <property type="protein sequence ID" value="RDE25343.1"/>
    <property type="molecule type" value="Genomic_DNA"/>
</dbReference>
<feature type="transmembrane region" description="Helical" evidence="9">
    <location>
        <begin position="60"/>
        <end position="76"/>
    </location>
</feature>
<evidence type="ECO:0000313" key="12">
    <source>
        <dbReference type="EMBL" id="RDE25343.1"/>
    </source>
</evidence>
<gene>
    <name evidence="12" type="ORF">DV711_05100</name>
</gene>
<evidence type="ECO:0000313" key="13">
    <source>
        <dbReference type="Proteomes" id="UP000253769"/>
    </source>
</evidence>
<keyword evidence="4 9" id="KW-0997">Cell inner membrane</keyword>
<comment type="subcellular location">
    <subcellularLocation>
        <location evidence="1 9">Cell inner membrane</location>
        <topology evidence="1 9">Multi-pass membrane protein</topology>
    </subcellularLocation>
</comment>
<reference evidence="12 13" key="1">
    <citation type="submission" date="2018-07" db="EMBL/GenBank/DDBJ databases">
        <title>Motiliproteus coralliicola sp. nov., a bacterium isolated from Coral.</title>
        <authorList>
            <person name="Wang G."/>
        </authorList>
    </citation>
    <scope>NUCLEOTIDE SEQUENCE [LARGE SCALE GENOMIC DNA]</scope>
    <source>
        <strain evidence="12 13">C34</strain>
    </source>
</reference>
<dbReference type="PANTHER" id="PTHR35011">
    <property type="entry name" value="2,3-DIKETO-L-GULONATE TRAP TRANSPORTER SMALL PERMEASE PROTEIN YIAM"/>
    <property type="match status" value="1"/>
</dbReference>
<evidence type="ECO:0000256" key="6">
    <source>
        <dbReference type="ARBA" id="ARBA00022989"/>
    </source>
</evidence>
<evidence type="ECO:0000256" key="8">
    <source>
        <dbReference type="ARBA" id="ARBA00038436"/>
    </source>
</evidence>
<feature type="transmembrane region" description="Helical" evidence="9">
    <location>
        <begin position="138"/>
        <end position="158"/>
    </location>
</feature>
<dbReference type="InterPro" id="IPR007387">
    <property type="entry name" value="TRAP_DctQ"/>
</dbReference>
<dbReference type="InterPro" id="IPR055348">
    <property type="entry name" value="DctQ"/>
</dbReference>
<keyword evidence="3" id="KW-1003">Cell membrane</keyword>
<dbReference type="GO" id="GO:0005886">
    <property type="term" value="C:plasma membrane"/>
    <property type="evidence" value="ECO:0007669"/>
    <property type="project" value="UniProtKB-SubCell"/>
</dbReference>
<dbReference type="GO" id="GO:0015740">
    <property type="term" value="P:C4-dicarboxylate transport"/>
    <property type="evidence" value="ECO:0007669"/>
    <property type="project" value="TreeGrafter"/>
</dbReference>
<organism evidence="12 13">
    <name type="scientific">Motiliproteus coralliicola</name>
    <dbReference type="NCBI Taxonomy" id="2283196"/>
    <lineage>
        <taxon>Bacteria</taxon>
        <taxon>Pseudomonadati</taxon>
        <taxon>Pseudomonadota</taxon>
        <taxon>Gammaproteobacteria</taxon>
        <taxon>Oceanospirillales</taxon>
        <taxon>Oceanospirillaceae</taxon>
        <taxon>Motiliproteus</taxon>
    </lineage>
</organism>
<dbReference type="Proteomes" id="UP000253769">
    <property type="component" value="Unassembled WGS sequence"/>
</dbReference>
<dbReference type="Pfam" id="PF04290">
    <property type="entry name" value="DctQ"/>
    <property type="match status" value="1"/>
</dbReference>
<evidence type="ECO:0000256" key="2">
    <source>
        <dbReference type="ARBA" id="ARBA00022448"/>
    </source>
</evidence>
<evidence type="ECO:0000259" key="11">
    <source>
        <dbReference type="Pfam" id="PF04290"/>
    </source>
</evidence>
<sequence length="223" mass="25624">MGQRRFSPAKIFTWLDNLIGKIEAQVLAWGIMIMAVNTIANVFGRYFFNQSIYFTEELNQFLIVIITFMGLGFVTRKGRHIRMSAFYDMLSPRPKKLLMILIALVTAVAMFVLAWYAFEYVAKIARRGRVTPALQVPLYLTYIWVVVGFIVTGIQYLLCMVKNFDLDDEEVYISYTEIDCYEDPEIAEVMHLYNQDHPPTDATVPDDNPASTTVSNDDQEARS</sequence>
<feature type="transmembrane region" description="Helical" evidence="9">
    <location>
        <begin position="26"/>
        <end position="48"/>
    </location>
</feature>
<keyword evidence="5 9" id="KW-0812">Transmembrane</keyword>
<dbReference type="PANTHER" id="PTHR35011:SF2">
    <property type="entry name" value="2,3-DIKETO-L-GULONATE TRAP TRANSPORTER SMALL PERMEASE PROTEIN YIAM"/>
    <property type="match status" value="1"/>
</dbReference>
<keyword evidence="13" id="KW-1185">Reference proteome</keyword>
<comment type="subunit">
    <text evidence="9">The complex comprises the extracytoplasmic solute receptor protein and the two transmembrane proteins.</text>
</comment>
<evidence type="ECO:0000256" key="5">
    <source>
        <dbReference type="ARBA" id="ARBA00022692"/>
    </source>
</evidence>
<evidence type="ECO:0000256" key="7">
    <source>
        <dbReference type="ARBA" id="ARBA00023136"/>
    </source>
</evidence>
<keyword evidence="7 9" id="KW-0472">Membrane</keyword>
<name>A0A369WW59_9GAMM</name>
<keyword evidence="6 9" id="KW-1133">Transmembrane helix</keyword>
<feature type="transmembrane region" description="Helical" evidence="9">
    <location>
        <begin position="97"/>
        <end position="118"/>
    </location>
</feature>
<comment type="caution">
    <text evidence="12">The sequence shown here is derived from an EMBL/GenBank/DDBJ whole genome shotgun (WGS) entry which is preliminary data.</text>
</comment>
<dbReference type="OrthoDB" id="5465095at2"/>
<feature type="domain" description="Tripartite ATP-independent periplasmic transporters DctQ component" evidence="11">
    <location>
        <begin position="34"/>
        <end position="161"/>
    </location>
</feature>
<accession>A0A369WW59</accession>
<comment type="similarity">
    <text evidence="8 9">Belongs to the TRAP transporter small permease family.</text>
</comment>
<evidence type="ECO:0000256" key="9">
    <source>
        <dbReference type="RuleBase" id="RU369079"/>
    </source>
</evidence>